<organism evidence="2 3">
    <name type="scientific">Belliella calami</name>
    <dbReference type="NCBI Taxonomy" id="2923436"/>
    <lineage>
        <taxon>Bacteria</taxon>
        <taxon>Pseudomonadati</taxon>
        <taxon>Bacteroidota</taxon>
        <taxon>Cytophagia</taxon>
        <taxon>Cytophagales</taxon>
        <taxon>Cyclobacteriaceae</taxon>
        <taxon>Belliella</taxon>
    </lineage>
</organism>
<dbReference type="Proteomes" id="UP001165488">
    <property type="component" value="Unassembled WGS sequence"/>
</dbReference>
<sequence>MITLISPAKTLDLTSTDVEVFTTPDFQKETFELVSIMKKKSTDEIRKLMGVSENIASLNEKRYKEFKKSFDPDNAKQALLAFKGDVYTKIDVDNYSKDDFEFAQNHLRILSGLYGLLKPLDLIQPYRLEMGIKLENKKGKNLYEFWSNRIVKAINSAASGEPIVNLASQEYFKAVAQDELKSQVVSPVFQEYKNGKYQIVGIFAKQARGLMTDFIIKNRINDPEQLKTFSEAGYELHGDGSEWRFVR</sequence>
<reference evidence="2" key="1">
    <citation type="submission" date="2022-03" db="EMBL/GenBank/DDBJ databases">
        <title>De novo assembled genomes of Belliella spp. (Cyclobacteriaceae) strains.</title>
        <authorList>
            <person name="Szabo A."/>
            <person name="Korponai K."/>
            <person name="Felfoldi T."/>
        </authorList>
    </citation>
    <scope>NUCLEOTIDE SEQUENCE</scope>
    <source>
        <strain evidence="2">DSM 107340</strain>
    </source>
</reference>
<keyword evidence="3" id="KW-1185">Reference proteome</keyword>
<dbReference type="RefSeq" id="WP_241276510.1">
    <property type="nucleotide sequence ID" value="NZ_JAKZGS010000025.1"/>
</dbReference>
<comment type="caution">
    <text evidence="2">The sequence shown here is derived from an EMBL/GenBank/DDBJ whole genome shotgun (WGS) entry which is preliminary data.</text>
</comment>
<dbReference type="PANTHER" id="PTHR30283">
    <property type="entry name" value="PEROXIDE STRESS RESPONSE PROTEIN YAAA"/>
    <property type="match status" value="1"/>
</dbReference>
<dbReference type="InterPro" id="IPR005583">
    <property type="entry name" value="YaaA"/>
</dbReference>
<evidence type="ECO:0000313" key="3">
    <source>
        <dbReference type="Proteomes" id="UP001165488"/>
    </source>
</evidence>
<dbReference type="PANTHER" id="PTHR30283:SF4">
    <property type="entry name" value="PEROXIDE STRESS RESISTANCE PROTEIN YAAA"/>
    <property type="match status" value="1"/>
</dbReference>
<comment type="similarity">
    <text evidence="1">Belongs to the UPF0246 family.</text>
</comment>
<gene>
    <name evidence="2" type="primary">yaaA</name>
    <name evidence="2" type="ORF">MM236_18625</name>
</gene>
<accession>A0ABS9UTR6</accession>
<proteinExistence type="inferred from homology"/>
<dbReference type="HAMAP" id="MF_00652">
    <property type="entry name" value="UPF0246"/>
    <property type="match status" value="1"/>
</dbReference>
<evidence type="ECO:0000313" key="2">
    <source>
        <dbReference type="EMBL" id="MCH7400016.1"/>
    </source>
</evidence>
<name>A0ABS9UTR6_9BACT</name>
<dbReference type="NCBIfam" id="NF002542">
    <property type="entry name" value="PRK02101.1-3"/>
    <property type="match status" value="1"/>
</dbReference>
<dbReference type="Pfam" id="PF03883">
    <property type="entry name" value="H2O2_YaaD"/>
    <property type="match status" value="1"/>
</dbReference>
<dbReference type="EMBL" id="JAKZGS010000025">
    <property type="protein sequence ID" value="MCH7400016.1"/>
    <property type="molecule type" value="Genomic_DNA"/>
</dbReference>
<evidence type="ECO:0000256" key="1">
    <source>
        <dbReference type="HAMAP-Rule" id="MF_00652"/>
    </source>
</evidence>
<protein>
    <recommendedName>
        <fullName evidence="1">UPF0246 protein MM236_18625</fullName>
    </recommendedName>
</protein>